<feature type="compositionally biased region" description="Low complexity" evidence="1">
    <location>
        <begin position="63"/>
        <end position="92"/>
    </location>
</feature>
<keyword evidence="3" id="KW-1185">Reference proteome</keyword>
<sequence length="303" mass="32841">MSSKGNHGGLARHFTRRNKNASSDLGRNASISIRSKISGPVELIHTTNMLSYNAPDINDHRSASSTTASSGKSDSDSDSTAPTVASSNASSPPTSPDVANSPEDRKSSPQPNHLSCYFTPPVESTTGAPAKQSPAPSIPSRAPSHTKKNSELSRQRSIARFSSQSNHSSTSKASFSFSRASSTSTSTSHSSMMSNHGSHKPYGAAYTTPPPMPPLQHALPRHPPHPRHEPVENPFGQELAKVTELAEEFGVQDKFQIEADDDERYMKEKHLRKYRAEDYLSEIQGLLSDLLGEVRPAQAPMWI</sequence>
<proteinExistence type="predicted"/>
<feature type="compositionally biased region" description="Polar residues" evidence="1">
    <location>
        <begin position="20"/>
        <end position="35"/>
    </location>
</feature>
<organism evidence="2 3">
    <name type="scientific">Zalerion maritima</name>
    <dbReference type="NCBI Taxonomy" id="339359"/>
    <lineage>
        <taxon>Eukaryota</taxon>
        <taxon>Fungi</taxon>
        <taxon>Dikarya</taxon>
        <taxon>Ascomycota</taxon>
        <taxon>Pezizomycotina</taxon>
        <taxon>Sordariomycetes</taxon>
        <taxon>Lulworthiomycetidae</taxon>
        <taxon>Lulworthiales</taxon>
        <taxon>Lulworthiaceae</taxon>
        <taxon>Zalerion</taxon>
    </lineage>
</organism>
<comment type="caution">
    <text evidence="2">The sequence shown here is derived from an EMBL/GenBank/DDBJ whole genome shotgun (WGS) entry which is preliminary data.</text>
</comment>
<feature type="compositionally biased region" description="Low complexity" evidence="1">
    <location>
        <begin position="133"/>
        <end position="143"/>
    </location>
</feature>
<gene>
    <name evidence="2" type="ORF">MKZ38_002308</name>
</gene>
<evidence type="ECO:0000313" key="2">
    <source>
        <dbReference type="EMBL" id="KAJ2900609.1"/>
    </source>
</evidence>
<dbReference type="EMBL" id="JAKWBI020000169">
    <property type="protein sequence ID" value="KAJ2900609.1"/>
    <property type="molecule type" value="Genomic_DNA"/>
</dbReference>
<feature type="region of interest" description="Disordered" evidence="1">
    <location>
        <begin position="1"/>
        <end position="213"/>
    </location>
</feature>
<feature type="compositionally biased region" description="Low complexity" evidence="1">
    <location>
        <begin position="165"/>
        <end position="207"/>
    </location>
</feature>
<reference evidence="2" key="1">
    <citation type="submission" date="2022-07" db="EMBL/GenBank/DDBJ databases">
        <title>Draft genome sequence of Zalerion maritima ATCC 34329, a (micro)plastics degrading marine fungus.</title>
        <authorList>
            <person name="Paco A."/>
            <person name="Goncalves M.F.M."/>
            <person name="Rocha-Santos T.A.P."/>
            <person name="Alves A."/>
        </authorList>
    </citation>
    <scope>NUCLEOTIDE SEQUENCE</scope>
    <source>
        <strain evidence="2">ATCC 34329</strain>
    </source>
</reference>
<accession>A0AAD5RQ15</accession>
<dbReference type="AlphaFoldDB" id="A0AAD5RQ15"/>
<evidence type="ECO:0000256" key="1">
    <source>
        <dbReference type="SAM" id="MobiDB-lite"/>
    </source>
</evidence>
<protein>
    <submittedName>
        <fullName evidence="2">Uncharacterized protein</fullName>
    </submittedName>
</protein>
<evidence type="ECO:0000313" key="3">
    <source>
        <dbReference type="Proteomes" id="UP001201980"/>
    </source>
</evidence>
<dbReference type="Proteomes" id="UP001201980">
    <property type="component" value="Unassembled WGS sequence"/>
</dbReference>
<name>A0AAD5RQ15_9PEZI</name>